<dbReference type="SMART" id="SM00233">
    <property type="entry name" value="PH"/>
    <property type="match status" value="1"/>
</dbReference>
<dbReference type="InterPro" id="IPR002110">
    <property type="entry name" value="Ankyrin_rpt"/>
</dbReference>
<gene>
    <name evidence="19" type="primary">LOC108937329</name>
</gene>
<dbReference type="Ensembl" id="ENSSFOT00015063311.1">
    <property type="protein sequence ID" value="ENSSFOP00015079189.1"/>
    <property type="gene ID" value="ENSSFOG00015008404.2"/>
</dbReference>
<evidence type="ECO:0000256" key="14">
    <source>
        <dbReference type="PROSITE-ProRule" id="PRU00288"/>
    </source>
</evidence>
<keyword evidence="9 15" id="KW-0862">Zinc</keyword>
<dbReference type="Pfam" id="PF16746">
    <property type="entry name" value="BAR_3"/>
    <property type="match status" value="1"/>
</dbReference>
<dbReference type="Gene3D" id="1.20.1270.60">
    <property type="entry name" value="Arfaptin homology (AH) domain/BAR domain"/>
    <property type="match status" value="1"/>
</dbReference>
<evidence type="ECO:0000256" key="9">
    <source>
        <dbReference type="ARBA" id="ARBA00022833"/>
    </source>
</evidence>
<dbReference type="CDD" id="cd13250">
    <property type="entry name" value="PH_ACAP"/>
    <property type="match status" value="1"/>
</dbReference>
<dbReference type="InterPro" id="IPR037278">
    <property type="entry name" value="ARFGAP/RecO"/>
</dbReference>
<reference evidence="19" key="2">
    <citation type="submission" date="2025-08" db="UniProtKB">
        <authorList>
            <consortium name="Ensembl"/>
        </authorList>
    </citation>
    <scope>IDENTIFICATION</scope>
</reference>
<proteinExistence type="predicted"/>
<feature type="repeat" description="ANK" evidence="13">
    <location>
        <begin position="536"/>
        <end position="568"/>
    </location>
</feature>
<dbReference type="InterPro" id="IPR027267">
    <property type="entry name" value="AH/BAR_dom_sf"/>
</dbReference>
<evidence type="ECO:0000256" key="8">
    <source>
        <dbReference type="ARBA" id="ARBA00022771"/>
    </source>
</evidence>
<evidence type="ECO:0000259" key="17">
    <source>
        <dbReference type="PROSITE" id="PS50003"/>
    </source>
</evidence>
<dbReference type="SUPFAM" id="SSF103657">
    <property type="entry name" value="BAR/IMD domain-like"/>
    <property type="match status" value="1"/>
</dbReference>
<dbReference type="PROSITE" id="PS50115">
    <property type="entry name" value="ARFGAP"/>
    <property type="match status" value="1"/>
</dbReference>
<keyword evidence="7 15" id="KW-0967">Endosome</keyword>
<protein>
    <recommendedName>
        <fullName evidence="15">Arf-GAP with coiled-coil, ANK repeat and PH domain-containing protein</fullName>
        <shortName evidence="15">Cnt-b</shortName>
    </recommendedName>
    <alternativeName>
        <fullName evidence="15">Centaurin-beta</fullName>
    </alternativeName>
</protein>
<evidence type="ECO:0000256" key="13">
    <source>
        <dbReference type="PROSITE-ProRule" id="PRU00023"/>
    </source>
</evidence>
<evidence type="ECO:0000256" key="4">
    <source>
        <dbReference type="ARBA" id="ARBA00022475"/>
    </source>
</evidence>
<dbReference type="InterPro" id="IPR004148">
    <property type="entry name" value="BAR_dom"/>
</dbReference>
<dbReference type="SUPFAM" id="SSF50729">
    <property type="entry name" value="PH domain-like"/>
    <property type="match status" value="1"/>
</dbReference>
<feature type="domain" description="PH" evidence="17">
    <location>
        <begin position="158"/>
        <end position="253"/>
    </location>
</feature>
<dbReference type="PROSITE" id="PS50003">
    <property type="entry name" value="PH_DOMAIN"/>
    <property type="match status" value="1"/>
</dbReference>
<reference evidence="19" key="3">
    <citation type="submission" date="2025-09" db="UniProtKB">
        <authorList>
            <consortium name="Ensembl"/>
        </authorList>
    </citation>
    <scope>IDENTIFICATION</scope>
</reference>
<keyword evidence="20" id="KW-1185">Reference proteome</keyword>
<comment type="function">
    <text evidence="15">GTPase-activating protein for the ADP ribosylation factor family.</text>
</comment>
<dbReference type="GO" id="GO:0005096">
    <property type="term" value="F:GTPase activator activity"/>
    <property type="evidence" value="ECO:0007669"/>
    <property type="project" value="UniProtKB-KW"/>
</dbReference>
<dbReference type="Proteomes" id="UP000694397">
    <property type="component" value="Chromosome 8"/>
</dbReference>
<dbReference type="GO" id="GO:0005886">
    <property type="term" value="C:plasma membrane"/>
    <property type="evidence" value="ECO:0007669"/>
    <property type="project" value="UniProtKB-SubCell"/>
</dbReference>
<dbReference type="SUPFAM" id="SSF57863">
    <property type="entry name" value="ArfGap/RecO-like zinc finger"/>
    <property type="match status" value="1"/>
</dbReference>
<evidence type="ECO:0000256" key="10">
    <source>
        <dbReference type="ARBA" id="ARBA00023043"/>
    </source>
</evidence>
<dbReference type="SUPFAM" id="SSF48403">
    <property type="entry name" value="Ankyrin repeat"/>
    <property type="match status" value="1"/>
</dbReference>
<evidence type="ECO:0000256" key="12">
    <source>
        <dbReference type="ARBA" id="ARBA00023136"/>
    </source>
</evidence>
<dbReference type="Pfam" id="PF01412">
    <property type="entry name" value="ArfGap"/>
    <property type="match status" value="1"/>
</dbReference>
<dbReference type="PANTHER" id="PTHR23180">
    <property type="entry name" value="CENTAURIN/ARF"/>
    <property type="match status" value="1"/>
</dbReference>
<dbReference type="PROSITE" id="PS50088">
    <property type="entry name" value="ANK_REPEAT"/>
    <property type="match status" value="1"/>
</dbReference>
<evidence type="ECO:0000259" key="18">
    <source>
        <dbReference type="PROSITE" id="PS50115"/>
    </source>
</evidence>
<evidence type="ECO:0000313" key="20">
    <source>
        <dbReference type="Proteomes" id="UP000694397"/>
    </source>
</evidence>
<comment type="domain">
    <text evidence="15">The BAR domain mediates homodimerization, it can neither bind membrane nor impart curvature, but instead requires the neighboring PH domain to achieve these functions.</text>
</comment>
<feature type="compositionally biased region" description="Basic and acidic residues" evidence="16">
    <location>
        <begin position="627"/>
        <end position="642"/>
    </location>
</feature>
<dbReference type="GO" id="GO:0008270">
    <property type="term" value="F:zinc ion binding"/>
    <property type="evidence" value="ECO:0007669"/>
    <property type="project" value="UniProtKB-KW"/>
</dbReference>
<keyword evidence="8 14" id="KW-0863">Zinc-finger</keyword>
<evidence type="ECO:0000313" key="19">
    <source>
        <dbReference type="Ensembl" id="ENSSFOP00015079189.1"/>
    </source>
</evidence>
<dbReference type="FunFam" id="2.30.29.30:FF:000026">
    <property type="entry name" value="Arf-GAP with coiled-coil, ANK repeat and PH domain-containing protein 2"/>
    <property type="match status" value="1"/>
</dbReference>
<dbReference type="InterPro" id="IPR011993">
    <property type="entry name" value="PH-like_dom_sf"/>
</dbReference>
<evidence type="ECO:0000256" key="11">
    <source>
        <dbReference type="ARBA" id="ARBA00023054"/>
    </source>
</evidence>
<keyword evidence="6 15" id="KW-0677">Repeat</keyword>
<comment type="activity regulation">
    <text evidence="15">GAP activity stimulated by phosphatidylinositol 4,5-bisphosphate (PIP2) and phosphatidic acid.</text>
</comment>
<dbReference type="InterPro" id="IPR038508">
    <property type="entry name" value="ArfGAP_dom_sf"/>
</dbReference>
<feature type="domain" description="Arf-GAP" evidence="18">
    <location>
        <begin position="291"/>
        <end position="414"/>
    </location>
</feature>
<evidence type="ECO:0000256" key="16">
    <source>
        <dbReference type="SAM" id="MobiDB-lite"/>
    </source>
</evidence>
<dbReference type="FunFam" id="1.10.220.150:FF:000007">
    <property type="entry name" value="Arf-GAP with coiled-coil, ANK repeat and PH domain-containing protein 2"/>
    <property type="match status" value="1"/>
</dbReference>
<dbReference type="Gene3D" id="1.25.40.20">
    <property type="entry name" value="Ankyrin repeat-containing domain"/>
    <property type="match status" value="1"/>
</dbReference>
<feature type="region of interest" description="Disordered" evidence="16">
    <location>
        <begin position="623"/>
        <end position="642"/>
    </location>
</feature>
<evidence type="ECO:0000256" key="2">
    <source>
        <dbReference type="ARBA" id="ARBA00004481"/>
    </source>
</evidence>
<dbReference type="Pfam" id="PF00169">
    <property type="entry name" value="PH"/>
    <property type="match status" value="1"/>
</dbReference>
<evidence type="ECO:0000256" key="5">
    <source>
        <dbReference type="ARBA" id="ARBA00022723"/>
    </source>
</evidence>
<evidence type="ECO:0000256" key="7">
    <source>
        <dbReference type="ARBA" id="ARBA00022753"/>
    </source>
</evidence>
<dbReference type="GO" id="GO:0010008">
    <property type="term" value="C:endosome membrane"/>
    <property type="evidence" value="ECO:0007669"/>
    <property type="project" value="UniProtKB-SubCell"/>
</dbReference>
<evidence type="ECO:0000256" key="6">
    <source>
        <dbReference type="ARBA" id="ARBA00022737"/>
    </source>
</evidence>
<keyword evidence="4" id="KW-1003">Cell membrane</keyword>
<name>A0A8C9WUT1_SCLFO</name>
<dbReference type="SMART" id="SM00248">
    <property type="entry name" value="ANK"/>
    <property type="match status" value="3"/>
</dbReference>
<dbReference type="InterPro" id="IPR036770">
    <property type="entry name" value="Ankyrin_rpt-contain_sf"/>
</dbReference>
<dbReference type="Gene3D" id="1.10.220.150">
    <property type="entry name" value="Arf GTPase activating protein"/>
    <property type="match status" value="1"/>
</dbReference>
<dbReference type="InterPro" id="IPR001849">
    <property type="entry name" value="PH_domain"/>
</dbReference>
<comment type="subcellular location">
    <subcellularLocation>
        <location evidence="1">Cell membrane</location>
    </subcellularLocation>
    <subcellularLocation>
        <location evidence="2 15">Endosome membrane</location>
        <topology evidence="2 15">Peripheral membrane protein</topology>
    </subcellularLocation>
</comment>
<dbReference type="PROSITE" id="PS50297">
    <property type="entry name" value="ANK_REP_REGION"/>
    <property type="match status" value="1"/>
</dbReference>
<accession>A0A8C9WUT1</accession>
<keyword evidence="3 15" id="KW-0343">GTPase activation</keyword>
<dbReference type="SMART" id="SM00105">
    <property type="entry name" value="ArfGap"/>
    <property type="match status" value="1"/>
</dbReference>
<evidence type="ECO:0000256" key="1">
    <source>
        <dbReference type="ARBA" id="ARBA00004236"/>
    </source>
</evidence>
<dbReference type="Gene3D" id="2.30.29.30">
    <property type="entry name" value="Pleckstrin-homology domain (PH domain)/Phosphotyrosine-binding domain (PTB)"/>
    <property type="match status" value="1"/>
</dbReference>
<keyword evidence="10 13" id="KW-0040">ANK repeat</keyword>
<dbReference type="FunFam" id="1.25.40.20:FF:000020">
    <property type="entry name" value="Arf-GAP with coiled-coil, ANK repeat and PH domain-containing protein 2"/>
    <property type="match status" value="1"/>
</dbReference>
<keyword evidence="5 15" id="KW-0479">Metal-binding</keyword>
<dbReference type="Pfam" id="PF12796">
    <property type="entry name" value="Ank_2"/>
    <property type="match status" value="1"/>
</dbReference>
<keyword evidence="11" id="KW-0175">Coiled coil</keyword>
<reference evidence="19 20" key="1">
    <citation type="submission" date="2019-04" db="EMBL/GenBank/DDBJ databases">
        <authorList>
            <consortium name="Wellcome Sanger Institute Data Sharing"/>
        </authorList>
    </citation>
    <scope>NUCLEOTIDE SEQUENCE [LARGE SCALE GENOMIC DNA]</scope>
</reference>
<dbReference type="CDD" id="cd08835">
    <property type="entry name" value="ArfGap_ACAP"/>
    <property type="match status" value="1"/>
</dbReference>
<evidence type="ECO:0000256" key="3">
    <source>
        <dbReference type="ARBA" id="ARBA00022468"/>
    </source>
</evidence>
<dbReference type="PRINTS" id="PR00405">
    <property type="entry name" value="REVINTRACTNG"/>
</dbReference>
<dbReference type="InterPro" id="IPR001164">
    <property type="entry name" value="ArfGAP_dom"/>
</dbReference>
<keyword evidence="12" id="KW-0472">Membrane</keyword>
<dbReference type="GeneTree" id="ENSGT00940000156389"/>
<comment type="domain">
    <text evidence="15">PH domain binds phospholipids including phosphatidic acid, phosphatidylinositol 3-phosphate, phosphatidylinositol 3,5-bisphosphate (PIP2) and phosphatidylinositol 3,4,5-trisphosphate (PIP3). May mediate protein binding to PIP2 or PIP3 containing membranes.</text>
</comment>
<organism evidence="19 20">
    <name type="scientific">Scleropages formosus</name>
    <name type="common">Asian bonytongue</name>
    <name type="synonym">Osteoglossum formosum</name>
    <dbReference type="NCBI Taxonomy" id="113540"/>
    <lineage>
        <taxon>Eukaryota</taxon>
        <taxon>Metazoa</taxon>
        <taxon>Chordata</taxon>
        <taxon>Craniata</taxon>
        <taxon>Vertebrata</taxon>
        <taxon>Euteleostomi</taxon>
        <taxon>Actinopterygii</taxon>
        <taxon>Neopterygii</taxon>
        <taxon>Teleostei</taxon>
        <taxon>Osteoglossocephala</taxon>
        <taxon>Osteoglossomorpha</taxon>
        <taxon>Osteoglossiformes</taxon>
        <taxon>Osteoglossidae</taxon>
        <taxon>Scleropages</taxon>
    </lineage>
</organism>
<dbReference type="AlphaFoldDB" id="A0A8C9WUT1"/>
<evidence type="ECO:0000256" key="15">
    <source>
        <dbReference type="RuleBase" id="RU369028"/>
    </source>
</evidence>
<dbReference type="InterPro" id="IPR045258">
    <property type="entry name" value="ACAP1/2/3-like"/>
</dbReference>
<dbReference type="PANTHER" id="PTHR23180:SF241">
    <property type="entry name" value="ARF-GAP WITH COILED-COIL, ANK REPEAT AND PH DOMAIN-CONTAINING PROTEIN 2"/>
    <property type="match status" value="1"/>
</dbReference>
<sequence length="642" mass="72318">MINYHTILFDQAQRSIRSQLQIFMKEDLRKFREAKKQFDKVSEEKEVALAKNAQAARNKQQEVEEATNILTATRKCFRHVVLDYVLQVRWVMDRPGGGRAWFCGGGHSFGTALLQLDQLVIDAAKEKRDMELKHSTIQQKDFSNDDTKLEYNVDADNGIAMEGYLFKRASNAFKTWNRRWFSIRNNQLVYQKKFRDNPTVVVEDLRLCTVKHCEDIERRFCFEVVSPTKSCMMQADSEKLRQAWIKAVQNSIATAFREKGEDVDKLDRRSSASACSLESGSESQDRSLKGESALQRVLAIPGNDRCCDCGAADPRWASINLGITLCIQCSGIHSRSLGVHFSKVRSLTLDTWEPELLKLMCELGNAVINGIYEARRQELATRKPRAGDSRQEAESYIRAKYVEKRFVHKFEHTRATPVREDPDRRAKAEQHTASCIFGNGRVLRVTEAPDPTPLPPHARGSAVPREPKPYSPGLQLFWASCAGSLPDMAEAMAHGAEVNWANVDDDKKTPLIMAGSLVTCEFLLQNAASVNQPDAYGRGPLHHATTLGHTGQVCLFLKRGASQNAVDIDNKTPLAIAVEAANADIVTLLRLAKMNDEMRESEGPYGQSGDETYQDIFRDFSQMASSDPDRLNRFQPNDSHRL</sequence>